<evidence type="ECO:0000313" key="2">
    <source>
        <dbReference type="Proteomes" id="UP000272888"/>
    </source>
</evidence>
<comment type="caution">
    <text evidence="1">The sequence shown here is derived from an EMBL/GenBank/DDBJ whole genome shotgun (WGS) entry which is preliminary data.</text>
</comment>
<gene>
    <name evidence="1" type="ORF">D7V93_12075</name>
</gene>
<sequence length="536" mass="57052">MFCAGLLGLGCDSGAELTPCAPDCEGAACAACVSTLPEEQLRSAQSCDQLPAQGRCLGPRVLERCEGGVVHREDCGADTACVETPEVACVAGAACVDGVSRCSEAGAWEVCTNSQWVARACDAGCEPAAGRGFCGGPGPTLSGTVRYARRFPDAAFRGWTAEVDLVPARGFLIVSFQGGALLDSQVTDGAGRFTLKVPASLREDDRIVVYAVGQGRDGAVAYAVADPGLPGEQRVATVPGDTARIWSWAHPTREVWEQPVFTLTEAEGSGAAAVFDSLGTAWRRMRERFGGRDGLPVVAWLGFGTTWSCGACFARWPVTAVGRKWDAQVWLPGDSDAAWWSDAMVMHELGHWVMASRGAPPDEGGPHYVGVPTFPGQAWSEGWATWFSTDARRSPRYYDRQGGTMFWVDLSARASSVSAWARPHAEDGLLQAMDENEVAAILYRTATSTPSSQPLYDALSAPAMNRAPWARGYTRHTWSRDAKGALSGVVDTGKPSPCLADFLDAMVCQGFPRARVDAATEPATAFPYPSHEPLCP</sequence>
<dbReference type="EMBL" id="RAWB01000099">
    <property type="protein sequence ID" value="RKH61237.1"/>
    <property type="molecule type" value="Genomic_DNA"/>
</dbReference>
<name>A0A3A8PXL9_9BACT</name>
<keyword evidence="2" id="KW-1185">Reference proteome</keyword>
<reference evidence="2" key="1">
    <citation type="submission" date="2018-09" db="EMBL/GenBank/DDBJ databases">
        <authorList>
            <person name="Livingstone P.G."/>
            <person name="Whitworth D.E."/>
        </authorList>
    </citation>
    <scope>NUCLEOTIDE SEQUENCE [LARGE SCALE GENOMIC DNA]</scope>
    <source>
        <strain evidence="2">CA051B</strain>
    </source>
</reference>
<dbReference type="Proteomes" id="UP000272888">
    <property type="component" value="Unassembled WGS sequence"/>
</dbReference>
<dbReference type="AlphaFoldDB" id="A0A3A8PXL9"/>
<proteinExistence type="predicted"/>
<accession>A0A3A8PXL9</accession>
<protein>
    <submittedName>
        <fullName evidence="1">Uncharacterized protein</fullName>
    </submittedName>
</protein>
<organism evidence="1 2">
    <name type="scientific">Corallococcus llansteffanensis</name>
    <dbReference type="NCBI Taxonomy" id="2316731"/>
    <lineage>
        <taxon>Bacteria</taxon>
        <taxon>Pseudomonadati</taxon>
        <taxon>Myxococcota</taxon>
        <taxon>Myxococcia</taxon>
        <taxon>Myxococcales</taxon>
        <taxon>Cystobacterineae</taxon>
        <taxon>Myxococcaceae</taxon>
        <taxon>Corallococcus</taxon>
    </lineage>
</organism>
<evidence type="ECO:0000313" key="1">
    <source>
        <dbReference type="EMBL" id="RKH61237.1"/>
    </source>
</evidence>